<dbReference type="AlphaFoldDB" id="A0A1M4X4X5"/>
<accession>A0A1M4X4X5</accession>
<gene>
    <name evidence="1" type="ORF">SAMN05444362_102403</name>
</gene>
<organism evidence="1 2">
    <name type="scientific">Dysgonomonas macrotermitis</name>
    <dbReference type="NCBI Taxonomy" id="1346286"/>
    <lineage>
        <taxon>Bacteria</taxon>
        <taxon>Pseudomonadati</taxon>
        <taxon>Bacteroidota</taxon>
        <taxon>Bacteroidia</taxon>
        <taxon>Bacteroidales</taxon>
        <taxon>Dysgonomonadaceae</taxon>
        <taxon>Dysgonomonas</taxon>
    </lineage>
</organism>
<dbReference type="SUPFAM" id="SSF56935">
    <property type="entry name" value="Porins"/>
    <property type="match status" value="1"/>
</dbReference>
<name>A0A1M4X4X5_9BACT</name>
<sequence length="369" mass="43039">MYQNIDDMKKIYIIICSVLISIGVQAQHKESENILNKLLWNDEMLNIMVDTRIDLQAQFNNGDLDNASFRTQTFRLWLVGEIIPGIRYRFRHRFNKPQTPLLRDNYSSATDQAWIAFDIGKDWTITAGKQSMQLGTFEYDYNGADIYQSTMVNGDIDMYKTGVNIAYKFSSQEINLQIVNSDAPQFASEEYKNKAFAANFLWVGDLFDKKLRTRWGYGIFQHNKSKFYNWLTLGTQLNLGNFTTELDYFRGNRDMDYGSIVDSTELGSRYVQDQSVALSLKYDFGKWKPIIKGTWNQRYDKKYDSNAYESIGIQAALEFYPFTQDKVKDLRFHIAYAYSNTNFQGEFNSMSNQDTHTILAGTRWLFKVK</sequence>
<protein>
    <submittedName>
        <fullName evidence="1">Phosphate-selective porin O and P</fullName>
    </submittedName>
</protein>
<keyword evidence="2" id="KW-1185">Reference proteome</keyword>
<dbReference type="STRING" id="1346286.SAMN05444362_102403"/>
<dbReference type="InterPro" id="IPR010870">
    <property type="entry name" value="Porin_O/P"/>
</dbReference>
<dbReference type="Pfam" id="PF07396">
    <property type="entry name" value="Porin_O_P"/>
    <property type="match status" value="1"/>
</dbReference>
<dbReference type="Proteomes" id="UP000184480">
    <property type="component" value="Unassembled WGS sequence"/>
</dbReference>
<dbReference type="EMBL" id="FQUC01000002">
    <property type="protein sequence ID" value="SHE88519.1"/>
    <property type="molecule type" value="Genomic_DNA"/>
</dbReference>
<reference evidence="2" key="1">
    <citation type="submission" date="2016-11" db="EMBL/GenBank/DDBJ databases">
        <authorList>
            <person name="Varghese N."/>
            <person name="Submissions S."/>
        </authorList>
    </citation>
    <scope>NUCLEOTIDE SEQUENCE [LARGE SCALE GENOMIC DNA]</scope>
    <source>
        <strain evidence="2">DSM 27370</strain>
    </source>
</reference>
<evidence type="ECO:0000313" key="2">
    <source>
        <dbReference type="Proteomes" id="UP000184480"/>
    </source>
</evidence>
<evidence type="ECO:0000313" key="1">
    <source>
        <dbReference type="EMBL" id="SHE88519.1"/>
    </source>
</evidence>
<proteinExistence type="predicted"/>